<dbReference type="GO" id="GO:0008168">
    <property type="term" value="F:methyltransferase activity"/>
    <property type="evidence" value="ECO:0007669"/>
    <property type="project" value="UniProtKB-KW"/>
</dbReference>
<comment type="caution">
    <text evidence="3">The sequence shown here is derived from an EMBL/GenBank/DDBJ whole genome shotgun (WGS) entry which is preliminary data.</text>
</comment>
<dbReference type="PANTHER" id="PTHR12993">
    <property type="entry name" value="N-ACETYLGLUCOSAMINYL-PHOSPHATIDYLINOSITOL DE-N-ACETYLASE-RELATED"/>
    <property type="match status" value="1"/>
</dbReference>
<protein>
    <submittedName>
        <fullName evidence="3">Methyltransferase domain-containing protein</fullName>
    </submittedName>
</protein>
<dbReference type="GO" id="GO:0032259">
    <property type="term" value="P:methylation"/>
    <property type="evidence" value="ECO:0007669"/>
    <property type="project" value="UniProtKB-KW"/>
</dbReference>
<evidence type="ECO:0000259" key="2">
    <source>
        <dbReference type="Pfam" id="PF13649"/>
    </source>
</evidence>
<dbReference type="SUPFAM" id="SSF102588">
    <property type="entry name" value="LmbE-like"/>
    <property type="match status" value="1"/>
</dbReference>
<dbReference type="GO" id="GO:0016137">
    <property type="term" value="P:glycoside metabolic process"/>
    <property type="evidence" value="ECO:0007669"/>
    <property type="project" value="UniProtKB-ARBA"/>
</dbReference>
<keyword evidence="3" id="KW-0489">Methyltransferase</keyword>
<dbReference type="InterPro" id="IPR024078">
    <property type="entry name" value="LmbE-like_dom_sf"/>
</dbReference>
<keyword evidence="4" id="KW-1185">Reference proteome</keyword>
<dbReference type="AlphaFoldDB" id="A0A6N9H6A0"/>
<organism evidence="3 4">
    <name type="scientific">Brevibacterium rongguiense</name>
    <dbReference type="NCBI Taxonomy" id="2695267"/>
    <lineage>
        <taxon>Bacteria</taxon>
        <taxon>Bacillati</taxon>
        <taxon>Actinomycetota</taxon>
        <taxon>Actinomycetes</taxon>
        <taxon>Micrococcales</taxon>
        <taxon>Brevibacteriaceae</taxon>
        <taxon>Brevibacterium</taxon>
    </lineage>
</organism>
<dbReference type="Gene3D" id="3.40.50.150">
    <property type="entry name" value="Vaccinia Virus protein VP39"/>
    <property type="match status" value="1"/>
</dbReference>
<dbReference type="InterPro" id="IPR003737">
    <property type="entry name" value="GlcNAc_PI_deacetylase-related"/>
</dbReference>
<dbReference type="Gene3D" id="3.40.50.10320">
    <property type="entry name" value="LmbE-like"/>
    <property type="match status" value="1"/>
</dbReference>
<dbReference type="Pfam" id="PF02585">
    <property type="entry name" value="PIG-L"/>
    <property type="match status" value="1"/>
</dbReference>
<proteinExistence type="predicted"/>
<dbReference type="GO" id="GO:0016811">
    <property type="term" value="F:hydrolase activity, acting on carbon-nitrogen (but not peptide) bonds, in linear amides"/>
    <property type="evidence" value="ECO:0007669"/>
    <property type="project" value="TreeGrafter"/>
</dbReference>
<evidence type="ECO:0000256" key="1">
    <source>
        <dbReference type="ARBA" id="ARBA00022833"/>
    </source>
</evidence>
<name>A0A6N9H6A0_9MICO</name>
<dbReference type="InterPro" id="IPR041698">
    <property type="entry name" value="Methyltransf_25"/>
</dbReference>
<feature type="domain" description="Methyltransferase" evidence="2">
    <location>
        <begin position="297"/>
        <end position="384"/>
    </location>
</feature>
<sequence>MSAFTHLGAGTPAQAWAERAAAEEPARLDLRPYGRVVVLAAHPDDETLGAAGLIATAVAAGCDVEVIVASLGEASHPDSPTHSPRELARVREAELHAAAECLGVEPAHVSVLGMPDGGIAAREEELVHAVVERLGEAAGTLLAAPYSHDGHPDHEAVGRAGRVAALRCDAELVEYPIWLYHAQAPDALHWADVRALPLGAQTRAAKRAALAAHASQVAPLSDAPGDEAILQPGMLAHFDRDTEWFVAVPRGELRDDALDALHRRRPEPWGAHERWYEERKRAITVAMLPQRRYERALEVGSSTGWLAAALAERAAAVLALDASPAAIAAARAHVPDTVELERARVPEEWPAGTFDLVVVSETAYFLSPAQNARLLERIRGSLAPAATVVYCHWQHPIAGWPLSPAAIHHRFAAAGLLDEFARYRDRDVEILVRASPAHRPDPER</sequence>
<accession>A0A6N9H6A0</accession>
<dbReference type="InterPro" id="IPR029063">
    <property type="entry name" value="SAM-dependent_MTases_sf"/>
</dbReference>
<dbReference type="RefSeq" id="WP_160953009.1">
    <property type="nucleotide sequence ID" value="NZ_WWEQ01000019.1"/>
</dbReference>
<reference evidence="3 4" key="1">
    <citation type="submission" date="2020-01" db="EMBL/GenBank/DDBJ databases">
        <authorList>
            <person name="Deng T."/>
        </authorList>
    </citation>
    <scope>NUCLEOTIDE SEQUENCE [LARGE SCALE GENOMIC DNA]</scope>
    <source>
        <strain evidence="3 4">5221</strain>
    </source>
</reference>
<keyword evidence="1" id="KW-0862">Zinc</keyword>
<evidence type="ECO:0000313" key="4">
    <source>
        <dbReference type="Proteomes" id="UP000469215"/>
    </source>
</evidence>
<dbReference type="PANTHER" id="PTHR12993:SF29">
    <property type="entry name" value="BLR3841 PROTEIN"/>
    <property type="match status" value="1"/>
</dbReference>
<dbReference type="Pfam" id="PF13649">
    <property type="entry name" value="Methyltransf_25"/>
    <property type="match status" value="1"/>
</dbReference>
<dbReference type="SUPFAM" id="SSF53335">
    <property type="entry name" value="S-adenosyl-L-methionine-dependent methyltransferases"/>
    <property type="match status" value="1"/>
</dbReference>
<dbReference type="EMBL" id="WWEQ01000019">
    <property type="protein sequence ID" value="MYM19578.1"/>
    <property type="molecule type" value="Genomic_DNA"/>
</dbReference>
<dbReference type="Proteomes" id="UP000469215">
    <property type="component" value="Unassembled WGS sequence"/>
</dbReference>
<evidence type="ECO:0000313" key="3">
    <source>
        <dbReference type="EMBL" id="MYM19578.1"/>
    </source>
</evidence>
<gene>
    <name evidence="3" type="ORF">GSY69_06230</name>
</gene>
<keyword evidence="3" id="KW-0808">Transferase</keyword>